<gene>
    <name evidence="2" type="ORF">DDE83_008855</name>
</gene>
<feature type="chain" id="PRO_5016850763" description="SnoaL-like domain-containing protein" evidence="1">
    <location>
        <begin position="18"/>
        <end position="204"/>
    </location>
</feature>
<dbReference type="Gene3D" id="3.10.450.50">
    <property type="match status" value="1"/>
</dbReference>
<reference evidence="3" key="1">
    <citation type="submission" date="2018-05" db="EMBL/GenBank/DDBJ databases">
        <title>Draft genome sequence of Stemphylium lycopersici strain CIDEFI 213.</title>
        <authorList>
            <person name="Medina R."/>
            <person name="Franco M.E.E."/>
            <person name="Lucentini C.G."/>
            <person name="Saparrat M.C.N."/>
            <person name="Balatti P.A."/>
        </authorList>
    </citation>
    <scope>NUCLEOTIDE SEQUENCE [LARGE SCALE GENOMIC DNA]</scope>
    <source>
        <strain evidence="3">CIDEFI 213</strain>
    </source>
</reference>
<dbReference type="InterPro" id="IPR032710">
    <property type="entry name" value="NTF2-like_dom_sf"/>
</dbReference>
<dbReference type="OrthoDB" id="3758478at2759"/>
<dbReference type="PANTHER" id="PTHR39598:SF1">
    <property type="entry name" value="AUSTINOID BIOSYNTHESIS CLUSTERS PROTEIN F-RELATED"/>
    <property type="match status" value="1"/>
</dbReference>
<accession>A0A364MSK6</accession>
<dbReference type="Proteomes" id="UP000249619">
    <property type="component" value="Unassembled WGS sequence"/>
</dbReference>
<dbReference type="InterPro" id="IPR050977">
    <property type="entry name" value="Fungal_Meroterpenoid_Isomerase"/>
</dbReference>
<evidence type="ECO:0000313" key="2">
    <source>
        <dbReference type="EMBL" id="RAR01589.1"/>
    </source>
</evidence>
<evidence type="ECO:0000256" key="1">
    <source>
        <dbReference type="SAM" id="SignalP"/>
    </source>
</evidence>
<proteinExistence type="predicted"/>
<sequence>MKLANLVATTLSLLAASQPLSGPPSKSSDVWIGLDLNQCLTNASTIPPSKYVLTMSAHSHISNTLSLAAQQDTARAVINAYNAWDIDDIMAYRSTDCKHRILPASMDRAAKSNAEYRAYLSTIMPLYSNFTVDVKEEVHNAEAHTCIIHASSTAHTKIGLYANEYALILTFTEDGRKVTKFDEFVDSAYSQQFVAALAKTEVAQ</sequence>
<dbReference type="SUPFAM" id="SSF54427">
    <property type="entry name" value="NTF2-like"/>
    <property type="match status" value="1"/>
</dbReference>
<dbReference type="STRING" id="183478.A0A364MSK6"/>
<evidence type="ECO:0000313" key="3">
    <source>
        <dbReference type="Proteomes" id="UP000249619"/>
    </source>
</evidence>
<protein>
    <recommendedName>
        <fullName evidence="4">SnoaL-like domain-containing protein</fullName>
    </recommendedName>
</protein>
<keyword evidence="1" id="KW-0732">Signal</keyword>
<name>A0A364MSK6_STELY</name>
<evidence type="ECO:0008006" key="4">
    <source>
        <dbReference type="Google" id="ProtNLM"/>
    </source>
</evidence>
<organism evidence="2 3">
    <name type="scientific">Stemphylium lycopersici</name>
    <name type="common">Tomato gray leaf spot disease fungus</name>
    <name type="synonym">Thyrospora lycopersici</name>
    <dbReference type="NCBI Taxonomy" id="183478"/>
    <lineage>
        <taxon>Eukaryota</taxon>
        <taxon>Fungi</taxon>
        <taxon>Dikarya</taxon>
        <taxon>Ascomycota</taxon>
        <taxon>Pezizomycotina</taxon>
        <taxon>Dothideomycetes</taxon>
        <taxon>Pleosporomycetidae</taxon>
        <taxon>Pleosporales</taxon>
        <taxon>Pleosporineae</taxon>
        <taxon>Pleosporaceae</taxon>
        <taxon>Stemphylium</taxon>
    </lineage>
</organism>
<feature type="signal peptide" evidence="1">
    <location>
        <begin position="1"/>
        <end position="17"/>
    </location>
</feature>
<dbReference type="EMBL" id="QGDH01000259">
    <property type="protein sequence ID" value="RAR01589.1"/>
    <property type="molecule type" value="Genomic_DNA"/>
</dbReference>
<dbReference type="AlphaFoldDB" id="A0A364MSK6"/>
<keyword evidence="3" id="KW-1185">Reference proteome</keyword>
<comment type="caution">
    <text evidence="2">The sequence shown here is derived from an EMBL/GenBank/DDBJ whole genome shotgun (WGS) entry which is preliminary data.</text>
</comment>
<dbReference type="PANTHER" id="PTHR39598">
    <property type="entry name" value="AUSTINOL SYNTHESIS PROTEIN F-RELATED"/>
    <property type="match status" value="1"/>
</dbReference>